<dbReference type="NCBIfam" id="TIGR00229">
    <property type="entry name" value="sensory_box"/>
    <property type="match status" value="1"/>
</dbReference>
<evidence type="ECO:0000256" key="2">
    <source>
        <dbReference type="ARBA" id="ARBA00012438"/>
    </source>
</evidence>
<feature type="modified residue" description="4-aspartylphosphate" evidence="9">
    <location>
        <position position="846"/>
    </location>
</feature>
<dbReference type="Gene3D" id="3.40.50.2300">
    <property type="match status" value="2"/>
</dbReference>
<organism evidence="14 15">
    <name type="scientific">Cystobacter fuscus (strain ATCC 25194 / DSM 2262 / NBRC 100088 / M29)</name>
    <dbReference type="NCBI Taxonomy" id="1242864"/>
    <lineage>
        <taxon>Bacteria</taxon>
        <taxon>Pseudomonadati</taxon>
        <taxon>Myxococcota</taxon>
        <taxon>Myxococcia</taxon>
        <taxon>Myxococcales</taxon>
        <taxon>Cystobacterineae</taxon>
        <taxon>Archangiaceae</taxon>
        <taxon>Cystobacter</taxon>
    </lineage>
</organism>
<evidence type="ECO:0000256" key="1">
    <source>
        <dbReference type="ARBA" id="ARBA00000085"/>
    </source>
</evidence>
<dbReference type="InterPro" id="IPR004358">
    <property type="entry name" value="Sig_transdc_His_kin-like_C"/>
</dbReference>
<dbReference type="EMBL" id="ANAH02000066">
    <property type="protein sequence ID" value="EPX56414.1"/>
    <property type="molecule type" value="Genomic_DNA"/>
</dbReference>
<dbReference type="PANTHER" id="PTHR43065">
    <property type="entry name" value="SENSOR HISTIDINE KINASE"/>
    <property type="match status" value="1"/>
</dbReference>
<dbReference type="SMART" id="SM00091">
    <property type="entry name" value="PAS"/>
    <property type="match status" value="1"/>
</dbReference>
<dbReference type="SUPFAM" id="SSF55781">
    <property type="entry name" value="GAF domain-like"/>
    <property type="match status" value="1"/>
</dbReference>
<dbReference type="InterPro" id="IPR000700">
    <property type="entry name" value="PAS-assoc_C"/>
</dbReference>
<dbReference type="InterPro" id="IPR003661">
    <property type="entry name" value="HisK_dim/P_dom"/>
</dbReference>
<dbReference type="SUPFAM" id="SSF52172">
    <property type="entry name" value="CheY-like"/>
    <property type="match status" value="2"/>
</dbReference>
<dbReference type="Pfam" id="PF00072">
    <property type="entry name" value="Response_reg"/>
    <property type="match status" value="2"/>
</dbReference>
<dbReference type="AlphaFoldDB" id="S9Q4Z3"/>
<dbReference type="InterPro" id="IPR003594">
    <property type="entry name" value="HATPase_dom"/>
</dbReference>
<keyword evidence="5" id="KW-0547">Nucleotide-binding</keyword>
<comment type="caution">
    <text evidence="14">The sequence shown here is derived from an EMBL/GenBank/DDBJ whole genome shotgun (WGS) entry which is preliminary data.</text>
</comment>
<sequence>MTSKEQQQEPHGDIFVGDGEMARLMRAHDWASSSLGAPENWPNALKVALRLLLTSRFEMWLGWGPDINFFYNDAYRPTLGVKHPKSLGVPTRILWAEVWDDIKDRLQTVYERGEATWDRALLLLLRRNGYPEETYHTFSYSPLIGDSGKVEGVFCAVSEETDRVISERRLASLRELASRLAPASSRAEVINAVREGLGGNLHDLPFSLTYLFDEEGQGHLACATGIAPGHGRAPATLAASGDIWDLSAIWAGEANVTVDLRDREALPTGAWDRPPTTAAVVALIGQGGERPRGAMIVGLNPYRPVDESYVPFLKLLAGQVSSSLASAEAHEAAHQRAAALAEAVEMRQKAADVLRQANERLTSEVELRTQERDRFRTLFQQAPSFMCILSGPDHVFELVNDAYLQLVGHRDLIGLPVREALPEIEGQGFFELLDGVYTKGEAFVGRNMPVMIQRARGGAMEERFVHLVYQPIMEPDGKVSGIFVDGYDATHQKRAEEQLQNLNETLEQRVAARTDELADALERLRRETAERQKMEAALRQAQKIEALGKLTGGVAHDFNNLLQVISGNLQLLVKDIAGNARAETRVQNALAGVARGSKLASQLLAFGRRQPLEPKVVNLGRLLKNMDDLLRRALGEDIEIETVVSGGLWNTLVDPNQIENAILNLAINARDAMHDGGRLTIEAGNALLDDEYALQHEEVKPGQYVMIAVTDTGAGIPPDLLERVFEPFFSTKPEGKGTGLGLSMVHGLVKQSGGHIKLYSEVGEGTTIKLYLPRVAQSEDVLTDISKAPVRGGTETILVVEDDDDVRETAVGLLSELGYRVLKARDAASALNVIESGIPIDLLFTDVVMPGPLRSPELARKAKKRLPHLGVLFTSGYTENAIVHHGRLDPGVELLSKPYTREALARKVRHVLGNEAQHRLVKQQREEASAPSPVAEDVPRRLTVVLVEDDELIRSNTAEHLVDQGHMVVEAQDAESALTALSTSQADVLLTDVGLPGRSGAELAREAVARWPHLKVIFASGDDAGLAESGLSNAVVLLKPYTPKDLAAILAKVSAKVSRNSNRRT</sequence>
<dbReference type="EC" id="2.7.13.3" evidence="2"/>
<feature type="coiled-coil region" evidence="10">
    <location>
        <begin position="489"/>
        <end position="544"/>
    </location>
</feature>
<dbReference type="InterPro" id="IPR001789">
    <property type="entry name" value="Sig_transdc_resp-reg_receiver"/>
</dbReference>
<dbReference type="InterPro" id="IPR035965">
    <property type="entry name" value="PAS-like_dom_sf"/>
</dbReference>
<evidence type="ECO:0000259" key="12">
    <source>
        <dbReference type="PROSITE" id="PS50110"/>
    </source>
</evidence>
<dbReference type="PANTHER" id="PTHR43065:SF46">
    <property type="entry name" value="C4-DICARBOXYLATE TRANSPORT SENSOR PROTEIN DCTB"/>
    <property type="match status" value="1"/>
</dbReference>
<dbReference type="RefSeq" id="WP_002620700.1">
    <property type="nucleotide sequence ID" value="NZ_ANAH02000066.1"/>
</dbReference>
<protein>
    <recommendedName>
        <fullName evidence="2">histidine kinase</fullName>
        <ecNumber evidence="2">2.7.13.3</ecNumber>
    </recommendedName>
</protein>
<keyword evidence="15" id="KW-1185">Reference proteome</keyword>
<dbReference type="eggNOG" id="COG2205">
    <property type="taxonomic scope" value="Bacteria"/>
</dbReference>
<evidence type="ECO:0000259" key="11">
    <source>
        <dbReference type="PROSITE" id="PS50109"/>
    </source>
</evidence>
<dbReference type="SMART" id="SM00387">
    <property type="entry name" value="HATPase_c"/>
    <property type="match status" value="1"/>
</dbReference>
<evidence type="ECO:0000256" key="4">
    <source>
        <dbReference type="ARBA" id="ARBA00022679"/>
    </source>
</evidence>
<dbReference type="InterPro" id="IPR005467">
    <property type="entry name" value="His_kinase_dom"/>
</dbReference>
<keyword evidence="3 9" id="KW-0597">Phosphoprotein</keyword>
<dbReference type="CDD" id="cd18161">
    <property type="entry name" value="REC_hyHK_blue-like"/>
    <property type="match status" value="1"/>
</dbReference>
<feature type="domain" description="Histidine kinase" evidence="11">
    <location>
        <begin position="553"/>
        <end position="776"/>
    </location>
</feature>
<feature type="domain" description="Response regulatory" evidence="12">
    <location>
        <begin position="796"/>
        <end position="912"/>
    </location>
</feature>
<dbReference type="CDD" id="cd16919">
    <property type="entry name" value="HATPase_CckA-like"/>
    <property type="match status" value="1"/>
</dbReference>
<dbReference type="Gene3D" id="3.30.565.10">
    <property type="entry name" value="Histidine kinase-like ATPase, C-terminal domain"/>
    <property type="match status" value="1"/>
</dbReference>
<dbReference type="PROSITE" id="PS50113">
    <property type="entry name" value="PAC"/>
    <property type="match status" value="1"/>
</dbReference>
<dbReference type="Gene3D" id="3.30.450.40">
    <property type="match status" value="1"/>
</dbReference>
<dbReference type="InterPro" id="IPR029016">
    <property type="entry name" value="GAF-like_dom_sf"/>
</dbReference>
<accession>S9Q4Z3</accession>
<dbReference type="SUPFAM" id="SSF47384">
    <property type="entry name" value="Homodimeric domain of signal transducing histidine kinase"/>
    <property type="match status" value="1"/>
</dbReference>
<keyword evidence="4" id="KW-0808">Transferase</keyword>
<keyword evidence="6 14" id="KW-0418">Kinase</keyword>
<dbReference type="InterPro" id="IPR036890">
    <property type="entry name" value="HATPase_C_sf"/>
</dbReference>
<keyword evidence="7" id="KW-0067">ATP-binding</keyword>
<dbReference type="eggNOG" id="COG0784">
    <property type="taxonomic scope" value="Bacteria"/>
</dbReference>
<evidence type="ECO:0000256" key="3">
    <source>
        <dbReference type="ARBA" id="ARBA00022553"/>
    </source>
</evidence>
<dbReference type="Pfam" id="PF13188">
    <property type="entry name" value="PAS_8"/>
    <property type="match status" value="1"/>
</dbReference>
<dbReference type="Gene3D" id="3.30.450.20">
    <property type="entry name" value="PAS domain"/>
    <property type="match status" value="2"/>
</dbReference>
<keyword evidence="10" id="KW-0175">Coiled coil</keyword>
<dbReference type="SUPFAM" id="SSF55785">
    <property type="entry name" value="PYP-like sensor domain (PAS domain)"/>
    <property type="match status" value="1"/>
</dbReference>
<dbReference type="InterPro" id="IPR036097">
    <property type="entry name" value="HisK_dim/P_sf"/>
</dbReference>
<feature type="modified residue" description="4-aspartylphosphate" evidence="9">
    <location>
        <position position="992"/>
    </location>
</feature>
<dbReference type="CDD" id="cd00082">
    <property type="entry name" value="HisKA"/>
    <property type="match status" value="1"/>
</dbReference>
<dbReference type="SUPFAM" id="SSF55874">
    <property type="entry name" value="ATPase domain of HSP90 chaperone/DNA topoisomerase II/histidine kinase"/>
    <property type="match status" value="1"/>
</dbReference>
<dbReference type="SMART" id="SM00448">
    <property type="entry name" value="REC"/>
    <property type="match status" value="2"/>
</dbReference>
<name>S9Q4Z3_CYSF2</name>
<gene>
    <name evidence="14" type="ORF">D187_007756</name>
</gene>
<evidence type="ECO:0000256" key="10">
    <source>
        <dbReference type="SAM" id="Coils"/>
    </source>
</evidence>
<dbReference type="SMART" id="SM00388">
    <property type="entry name" value="HisKA"/>
    <property type="match status" value="1"/>
</dbReference>
<evidence type="ECO:0000256" key="8">
    <source>
        <dbReference type="ARBA" id="ARBA00023012"/>
    </source>
</evidence>
<evidence type="ECO:0000256" key="9">
    <source>
        <dbReference type="PROSITE-ProRule" id="PRU00169"/>
    </source>
</evidence>
<comment type="catalytic activity">
    <reaction evidence="1">
        <text>ATP + protein L-histidine = ADP + protein N-phospho-L-histidine.</text>
        <dbReference type="EC" id="2.7.13.3"/>
    </reaction>
</comment>
<proteinExistence type="predicted"/>
<evidence type="ECO:0000256" key="7">
    <source>
        <dbReference type="ARBA" id="ARBA00022840"/>
    </source>
</evidence>
<evidence type="ECO:0000313" key="14">
    <source>
        <dbReference type="EMBL" id="EPX56414.1"/>
    </source>
</evidence>
<reference evidence="14" key="1">
    <citation type="submission" date="2013-05" db="EMBL/GenBank/DDBJ databases">
        <title>Genome assembly of Cystobacter fuscus DSM 2262.</title>
        <authorList>
            <person name="Sharma G."/>
            <person name="Khatri I."/>
            <person name="Kaur C."/>
            <person name="Mayilraj S."/>
            <person name="Subramanian S."/>
        </authorList>
    </citation>
    <scope>NUCLEOTIDE SEQUENCE [LARGE SCALE GENOMIC DNA]</scope>
    <source>
        <strain evidence="14">DSM 2262</strain>
    </source>
</reference>
<dbReference type="Gene3D" id="1.10.287.130">
    <property type="match status" value="1"/>
</dbReference>
<dbReference type="PRINTS" id="PR00344">
    <property type="entry name" value="BCTRLSENSOR"/>
</dbReference>
<evidence type="ECO:0000313" key="15">
    <source>
        <dbReference type="Proteomes" id="UP000011682"/>
    </source>
</evidence>
<dbReference type="GO" id="GO:0000155">
    <property type="term" value="F:phosphorelay sensor kinase activity"/>
    <property type="evidence" value="ECO:0007669"/>
    <property type="project" value="InterPro"/>
</dbReference>
<keyword evidence="8" id="KW-0902">Two-component regulatory system</keyword>
<dbReference type="InterPro" id="IPR000014">
    <property type="entry name" value="PAS"/>
</dbReference>
<dbReference type="Pfam" id="PF02518">
    <property type="entry name" value="HATPase_c"/>
    <property type="match status" value="1"/>
</dbReference>
<dbReference type="PROSITE" id="PS50109">
    <property type="entry name" value="HIS_KIN"/>
    <property type="match status" value="1"/>
</dbReference>
<dbReference type="GO" id="GO:0005524">
    <property type="term" value="F:ATP binding"/>
    <property type="evidence" value="ECO:0007669"/>
    <property type="project" value="UniProtKB-KW"/>
</dbReference>
<feature type="domain" description="Response regulatory" evidence="12">
    <location>
        <begin position="943"/>
        <end position="1054"/>
    </location>
</feature>
<evidence type="ECO:0000256" key="5">
    <source>
        <dbReference type="ARBA" id="ARBA00022741"/>
    </source>
</evidence>
<dbReference type="InterPro" id="IPR011006">
    <property type="entry name" value="CheY-like_superfamily"/>
</dbReference>
<evidence type="ECO:0000256" key="6">
    <source>
        <dbReference type="ARBA" id="ARBA00022777"/>
    </source>
</evidence>
<feature type="domain" description="PAC" evidence="13">
    <location>
        <begin position="446"/>
        <end position="501"/>
    </location>
</feature>
<dbReference type="PROSITE" id="PS50110">
    <property type="entry name" value="RESPONSE_REGULATORY"/>
    <property type="match status" value="2"/>
</dbReference>
<evidence type="ECO:0000259" key="13">
    <source>
        <dbReference type="PROSITE" id="PS50113"/>
    </source>
</evidence>
<dbReference type="Proteomes" id="UP000011682">
    <property type="component" value="Unassembled WGS sequence"/>
</dbReference>
<dbReference type="eggNOG" id="COG4191">
    <property type="taxonomic scope" value="Bacteria"/>
</dbReference>